<name>A0A7J6VQB0_THATH</name>
<evidence type="ECO:0000313" key="1">
    <source>
        <dbReference type="EMBL" id="KAF5187063.1"/>
    </source>
</evidence>
<protein>
    <submittedName>
        <fullName evidence="1">Uncharacterized protein</fullName>
    </submittedName>
</protein>
<dbReference type="Proteomes" id="UP000554482">
    <property type="component" value="Unassembled WGS sequence"/>
</dbReference>
<reference evidence="1 2" key="1">
    <citation type="submission" date="2020-06" db="EMBL/GenBank/DDBJ databases">
        <title>Transcriptomic and genomic resources for Thalictrum thalictroides and T. hernandezii: Facilitating candidate gene discovery in an emerging model plant lineage.</title>
        <authorList>
            <person name="Arias T."/>
            <person name="Riano-Pachon D.M."/>
            <person name="Di Stilio V.S."/>
        </authorList>
    </citation>
    <scope>NUCLEOTIDE SEQUENCE [LARGE SCALE GENOMIC DNA]</scope>
    <source>
        <strain evidence="2">cv. WT478/WT964</strain>
        <tissue evidence="1">Leaves</tissue>
    </source>
</reference>
<organism evidence="1 2">
    <name type="scientific">Thalictrum thalictroides</name>
    <name type="common">Rue-anemone</name>
    <name type="synonym">Anemone thalictroides</name>
    <dbReference type="NCBI Taxonomy" id="46969"/>
    <lineage>
        <taxon>Eukaryota</taxon>
        <taxon>Viridiplantae</taxon>
        <taxon>Streptophyta</taxon>
        <taxon>Embryophyta</taxon>
        <taxon>Tracheophyta</taxon>
        <taxon>Spermatophyta</taxon>
        <taxon>Magnoliopsida</taxon>
        <taxon>Ranunculales</taxon>
        <taxon>Ranunculaceae</taxon>
        <taxon>Thalictroideae</taxon>
        <taxon>Thalictrum</taxon>
    </lineage>
</organism>
<comment type="caution">
    <text evidence="1">The sequence shown here is derived from an EMBL/GenBank/DDBJ whole genome shotgun (WGS) entry which is preliminary data.</text>
</comment>
<sequence>MYKLGTRVEFSGIFSKQKGDALIAFCPVYTANSITYIELQQLHYRLRSSRTSQNSWAIQIHYMLSTTYRGHFTIMEMLSIHK</sequence>
<proteinExistence type="predicted"/>
<gene>
    <name evidence="1" type="ORF">FRX31_023350</name>
</gene>
<evidence type="ECO:0000313" key="2">
    <source>
        <dbReference type="Proteomes" id="UP000554482"/>
    </source>
</evidence>
<accession>A0A7J6VQB0</accession>
<dbReference type="AlphaFoldDB" id="A0A7J6VQB0"/>
<dbReference type="EMBL" id="JABWDY010028497">
    <property type="protein sequence ID" value="KAF5187063.1"/>
    <property type="molecule type" value="Genomic_DNA"/>
</dbReference>
<keyword evidence="2" id="KW-1185">Reference proteome</keyword>